<gene>
    <name evidence="1" type="ordered locus">HacjB3_02510</name>
    <name evidence="2" type="ORF">C497_16797</name>
</gene>
<name>D8J6L8_HALJB</name>
<reference evidence="1 3" key="1">
    <citation type="journal article" date="2010" name="J. Bacteriol.">
        <title>Complete genome sequence of Halalkalicoccus jeotgali B3(T), an extremely halophilic archaeon.</title>
        <authorList>
            <person name="Roh S.W."/>
            <person name="Nam Y.D."/>
            <person name="Nam S.H."/>
            <person name="Choi S.H."/>
            <person name="Park H.S."/>
            <person name="Bae J.W."/>
        </authorList>
    </citation>
    <scope>NUCLEOTIDE SEQUENCE [LARGE SCALE GENOMIC DNA]</scope>
    <source>
        <strain evidence="1">B3</strain>
        <strain evidence="3">DSM 18796 / CECT 7217 / JCM 14584 / KCTC 4019 / B3</strain>
    </source>
</reference>
<evidence type="ECO:0000313" key="3">
    <source>
        <dbReference type="Proteomes" id="UP000000390"/>
    </source>
</evidence>
<dbReference type="eggNOG" id="arCOG09176">
    <property type="taxonomic scope" value="Archaea"/>
</dbReference>
<dbReference type="KEGG" id="hje:HacjB3_02510"/>
<organism evidence="1 3">
    <name type="scientific">Halalkalicoccus jeotgali (strain DSM 18796 / CECT 7217 / JCM 14584 / KCTC 4019 / B3)</name>
    <dbReference type="NCBI Taxonomy" id="795797"/>
    <lineage>
        <taxon>Archaea</taxon>
        <taxon>Methanobacteriati</taxon>
        <taxon>Methanobacteriota</taxon>
        <taxon>Stenosarchaea group</taxon>
        <taxon>Halobacteria</taxon>
        <taxon>Halobacteriales</taxon>
        <taxon>Halococcaceae</taxon>
        <taxon>Halalkalicoccus</taxon>
    </lineage>
</organism>
<sequence length="407" mass="44695">MPDYFTNQRIQEALHDRPIAGGTGYHADISLDDADVIVDDQDAFVSALNSTADVIGIEGHTRIDLSGRDYELADQTIISDRGDDGSPGALLYTSDRGADSPAWDGGSNGRGVITVRGNARISGVRYRGPFYDYNDNPAYPGYIPLDDGATYADRQAMRQERYARGLRLVSDEIEIDNCELYGWPVQAIAVGAASLPVSPHIHHIYGHDCMMVGAGYVIDIFNGHPRIEMSYFNATRHAISGFGHPECGYTLEDSVFGPITTSHAVDMHTLAENGDEGNLTAGDRVEVRRCTFAFTENIQGQNAQAIVFRGYPEDEYVTENNRFMHEIEGSEPVANVANEGYEPVPYRQVNVGEEWVDWTFANNQYGVGTPHEPGVGAPVNLDAPLAGKPLLDEERRRGLQIALRPLE</sequence>
<dbReference type="EMBL" id="AOHV01000042">
    <property type="protein sequence ID" value="ELY34057.1"/>
    <property type="molecule type" value="Genomic_DNA"/>
</dbReference>
<evidence type="ECO:0000313" key="2">
    <source>
        <dbReference type="EMBL" id="ELY34057.1"/>
    </source>
</evidence>
<dbReference type="PATRIC" id="fig|795797.18.peg.511"/>
<evidence type="ECO:0000313" key="4">
    <source>
        <dbReference type="Proteomes" id="UP000011645"/>
    </source>
</evidence>
<protein>
    <recommendedName>
        <fullName evidence="5">Right handed beta helix domain-containing protein</fullName>
    </recommendedName>
</protein>
<dbReference type="HOGENOM" id="CLU_056313_0_0_2"/>
<dbReference type="Proteomes" id="UP000000390">
    <property type="component" value="Chromosome"/>
</dbReference>
<reference evidence="2 4" key="2">
    <citation type="journal article" date="2014" name="PLoS Genet.">
        <title>Phylogenetically driven sequencing of extremely halophilic archaea reveals strategies for static and dynamic osmo-response.</title>
        <authorList>
            <person name="Becker E.A."/>
            <person name="Seitzer P.M."/>
            <person name="Tritt A."/>
            <person name="Larsen D."/>
            <person name="Krusor M."/>
            <person name="Yao A.I."/>
            <person name="Wu D."/>
            <person name="Madern D."/>
            <person name="Eisen J.A."/>
            <person name="Darling A.E."/>
            <person name="Facciotti M.T."/>
        </authorList>
    </citation>
    <scope>NUCLEOTIDE SEQUENCE [LARGE SCALE GENOMIC DNA]</scope>
    <source>
        <strain evidence="2">B3</strain>
        <strain evidence="4">DSM 18796 / CECT 7217 / JCM 14584 / KCTC 4019 / B3</strain>
    </source>
</reference>
<evidence type="ECO:0008006" key="5">
    <source>
        <dbReference type="Google" id="ProtNLM"/>
    </source>
</evidence>
<accession>D8J6L8</accession>
<dbReference type="AlphaFoldDB" id="D8J6L8"/>
<proteinExistence type="predicted"/>
<dbReference type="GeneID" id="9418302"/>
<dbReference type="RefSeq" id="WP_008418296.1">
    <property type="nucleotide sequence ID" value="NC_014297.1"/>
</dbReference>
<dbReference type="OrthoDB" id="271979at2157"/>
<dbReference type="Proteomes" id="UP000011645">
    <property type="component" value="Unassembled WGS sequence"/>
</dbReference>
<dbReference type="EMBL" id="CP002062">
    <property type="protein sequence ID" value="ADJ13895.1"/>
    <property type="molecule type" value="Genomic_DNA"/>
</dbReference>
<keyword evidence="4" id="KW-1185">Reference proteome</keyword>
<evidence type="ECO:0000313" key="1">
    <source>
        <dbReference type="EMBL" id="ADJ13895.1"/>
    </source>
</evidence>